<proteinExistence type="predicted"/>
<evidence type="ECO:0000256" key="1">
    <source>
        <dbReference type="SAM" id="SignalP"/>
    </source>
</evidence>
<accession>A0ABW7SEI9</accession>
<evidence type="ECO:0000313" key="3">
    <source>
        <dbReference type="Proteomes" id="UP001611075"/>
    </source>
</evidence>
<keyword evidence="1" id="KW-0732">Signal</keyword>
<keyword evidence="3" id="KW-1185">Reference proteome</keyword>
<gene>
    <name evidence="2" type="ORF">ACH4OY_05165</name>
</gene>
<reference evidence="2 3" key="1">
    <citation type="submission" date="2024-10" db="EMBL/GenBank/DDBJ databases">
        <title>The Natural Products Discovery Center: Release of the First 8490 Sequenced Strains for Exploring Actinobacteria Biosynthetic Diversity.</title>
        <authorList>
            <person name="Kalkreuter E."/>
            <person name="Kautsar S.A."/>
            <person name="Yang D."/>
            <person name="Bader C.D."/>
            <person name="Teijaro C.N."/>
            <person name="Fluegel L."/>
            <person name="Davis C.M."/>
            <person name="Simpson J.R."/>
            <person name="Lauterbach L."/>
            <person name="Steele A.D."/>
            <person name="Gui C."/>
            <person name="Meng S."/>
            <person name="Li G."/>
            <person name="Viehrig K."/>
            <person name="Ye F."/>
            <person name="Su P."/>
            <person name="Kiefer A.F."/>
            <person name="Nichols A."/>
            <person name="Cepeda A.J."/>
            <person name="Yan W."/>
            <person name="Fan B."/>
            <person name="Jiang Y."/>
            <person name="Adhikari A."/>
            <person name="Zheng C.-J."/>
            <person name="Schuster L."/>
            <person name="Cowan T.M."/>
            <person name="Smanski M.J."/>
            <person name="Chevrette M.G."/>
            <person name="De Carvalho L.P.S."/>
            <person name="Shen B."/>
        </authorList>
    </citation>
    <scope>NUCLEOTIDE SEQUENCE [LARGE SCALE GENOMIC DNA]</scope>
    <source>
        <strain evidence="2 3">NPDC021253</strain>
    </source>
</reference>
<name>A0ABW7SEI9_9ACTN</name>
<dbReference type="EMBL" id="JBIRPU010000002">
    <property type="protein sequence ID" value="MFI0792081.1"/>
    <property type="molecule type" value="Genomic_DNA"/>
</dbReference>
<sequence length="132" mass="13561">MKAIAKGAVLGLALVPLLATPAFAASGAISGDCGFASYLVEGTTQRTVAANGTSIKLKYTNGMGPTSNISLRISPISVTTGDAFNGTTVVGPGTGGTWSLADDVLATTRFTLNFRSSSNVTVDDHWEGTLYW</sequence>
<dbReference type="RefSeq" id="WP_396676708.1">
    <property type="nucleotide sequence ID" value="NZ_JBIRPU010000002.1"/>
</dbReference>
<feature type="chain" id="PRO_5045498997" evidence="1">
    <location>
        <begin position="25"/>
        <end position="132"/>
    </location>
</feature>
<evidence type="ECO:0000313" key="2">
    <source>
        <dbReference type="EMBL" id="MFI0792081.1"/>
    </source>
</evidence>
<comment type="caution">
    <text evidence="2">The sequence shown here is derived from an EMBL/GenBank/DDBJ whole genome shotgun (WGS) entry which is preliminary data.</text>
</comment>
<organism evidence="2 3">
    <name type="scientific">Micromonospora rubida</name>
    <dbReference type="NCBI Taxonomy" id="2697657"/>
    <lineage>
        <taxon>Bacteria</taxon>
        <taxon>Bacillati</taxon>
        <taxon>Actinomycetota</taxon>
        <taxon>Actinomycetes</taxon>
        <taxon>Micromonosporales</taxon>
        <taxon>Micromonosporaceae</taxon>
        <taxon>Micromonospora</taxon>
    </lineage>
</organism>
<protein>
    <submittedName>
        <fullName evidence="2">Uncharacterized protein</fullName>
    </submittedName>
</protein>
<feature type="signal peptide" evidence="1">
    <location>
        <begin position="1"/>
        <end position="24"/>
    </location>
</feature>
<dbReference type="Proteomes" id="UP001611075">
    <property type="component" value="Unassembled WGS sequence"/>
</dbReference>